<accession>A0ABR4UQH0</accession>
<dbReference type="Proteomes" id="UP000028719">
    <property type="component" value="Unassembled WGS sequence"/>
</dbReference>
<sequence length="86" mass="9830">MAEEKRFQKIIFISEYRSSTYFPGSKILGVSLAFAQSSKPGRYVHFYLFLLTKKGYPLPSLTQKTVLPGKFSPITDDSSAEFHFEK</sequence>
<evidence type="ECO:0000313" key="2">
    <source>
        <dbReference type="Proteomes" id="UP000028719"/>
    </source>
</evidence>
<comment type="caution">
    <text evidence="1">The sequence shown here is derived from an EMBL/GenBank/DDBJ whole genome shotgun (WGS) entry which is preliminary data.</text>
</comment>
<proteinExistence type="predicted"/>
<gene>
    <name evidence="1" type="ORF">IW16_08950</name>
</gene>
<evidence type="ECO:0000313" key="1">
    <source>
        <dbReference type="EMBL" id="KFF27359.1"/>
    </source>
</evidence>
<reference evidence="1 2" key="1">
    <citation type="submission" date="2014-07" db="EMBL/GenBank/DDBJ databases">
        <title>Genome of Chryseobacterium vrystaatense LMG 22846.</title>
        <authorList>
            <person name="Pipes S.E."/>
            <person name="Stropko S.J."/>
            <person name="Newman J.D."/>
        </authorList>
    </citation>
    <scope>NUCLEOTIDE SEQUENCE [LARGE SCALE GENOMIC DNA]</scope>
    <source>
        <strain evidence="1 2">LMG 22846</strain>
    </source>
</reference>
<keyword evidence="2" id="KW-1185">Reference proteome</keyword>
<dbReference type="EMBL" id="JPRI01000002">
    <property type="protein sequence ID" value="KFF27359.1"/>
    <property type="molecule type" value="Genomic_DNA"/>
</dbReference>
<organism evidence="1 2">
    <name type="scientific">Chryseobacterium vrystaatense</name>
    <dbReference type="NCBI Taxonomy" id="307480"/>
    <lineage>
        <taxon>Bacteria</taxon>
        <taxon>Pseudomonadati</taxon>
        <taxon>Bacteroidota</taxon>
        <taxon>Flavobacteriia</taxon>
        <taxon>Flavobacteriales</taxon>
        <taxon>Weeksellaceae</taxon>
        <taxon>Chryseobacterium group</taxon>
        <taxon>Chryseobacterium</taxon>
    </lineage>
</organism>
<protein>
    <submittedName>
        <fullName evidence="1">Uncharacterized protein</fullName>
    </submittedName>
</protein>
<name>A0ABR4UQH0_9FLAO</name>
<dbReference type="RefSeq" id="WP_034742231.1">
    <property type="nucleotide sequence ID" value="NZ_JPRI01000002.1"/>
</dbReference>